<organism evidence="2 3">
    <name type="scientific">Leptospira vanthielii serovar Holland str. Waz Holland = ATCC 700522</name>
    <dbReference type="NCBI Taxonomy" id="1218591"/>
    <lineage>
        <taxon>Bacteria</taxon>
        <taxon>Pseudomonadati</taxon>
        <taxon>Spirochaetota</taxon>
        <taxon>Spirochaetia</taxon>
        <taxon>Leptospirales</taxon>
        <taxon>Leptospiraceae</taxon>
        <taxon>Leptospira</taxon>
    </lineage>
</organism>
<feature type="domain" description="GH29D-like beta-sandwich" evidence="1">
    <location>
        <begin position="577"/>
        <end position="654"/>
    </location>
</feature>
<dbReference type="EMBL" id="AOGY02000077">
    <property type="protein sequence ID" value="EMY67984.1"/>
    <property type="molecule type" value="Genomic_DNA"/>
</dbReference>
<dbReference type="InterPro" id="IPR013783">
    <property type="entry name" value="Ig-like_fold"/>
</dbReference>
<sequence length="1121" mass="117882">MKKIIQLLTILHIFTYCNLIPPVKARSSQFASYLLVALGGVSTSTEGNISTGIITPDGGQLFANDGSFILDIPSGALSETSQITITKDVSPVGNIPEGFSKRTNILKFEPKGLVFKRPARLTISYDQGEMTEAGFEEKSINFYYIKDDSTLEKMKLVSVDYAQNRMIVEVEHFSFGVGLSIQVFLVNSSFITNPVVVLNIANNVIAELSSFASEGYGSVSEYFQAHLSILGPFLNQLVAILGYDPVSLAFPNADFNGNGIPNSEDPYVQSTGPVINLISAGSAFISANLVAVNSTQFVWQSSKSGTFTIRAGATNCSTGIVVASGSVSAGVNNTFGPIYASNVSLGTTSYRVCVVNSGVTGAYVHSLTRDDSNPTVSFNPAGGSFGTVQNVALNCGDSGGAGCLAVAYSTDGTTPAFTSSCSVSAGILYSSPIVTPDTNTTTIRFKSCDGAGNISSLDTQTYTVDSILPTITINSVSPNYVIKASVDADINWKSSRSGNYSVRLGANCISGTLAHGTNVSGEIIADSPMQTVLLADGQFQNGQNNIHFCVNNLINEIGSTSVILTIDGINPSLAVTPESGIYATAQTVASTCSDLNSGCQKLIYTTNGSDPIFDSAGTIVNGNLYTGSLLTPNNASTTYKFQARDIAGNLSSVVAVTYAIGTVPPTSLSYSTSSATYTANVTIPPNNPSITGSGITFTISPDLPIGLTLNPVTGIISGTPTVQQSATHYTITASNVGGLIAATISITVTPPSVPGLGTFSIREISTYHPHEVIPYGTSAALDILNSKFLIVSQHNVNAEKLAIFRCNLDGTNCSYLDISSGQEQNLGQNPTALIDTINSKLLIITISNTYKPSLVRCNLDGSNCVFTDISAEQGDYSAKNSFPLGATIDYANAKLLVVSSNQNNTNKPALFRCNLDGSDCVYRDISAGKGTGSDAKIVIDHLNSKLLVVTSYGLGSRPGLFRCDMDGSNCVFADVSAGAPNTQPGYNPGRNPIPIIDSINSKLLFIARDDWDMKTKVFRCNLDGSSCTFLNLSNLFGVSGSSSAGSVLIDTENSKILVTHGSKPHLFRCNLDLTGCTIKDSSAGYSTLFGTFYSVITPDSKLKLLSLTSIANRAQIVLTSE</sequence>
<evidence type="ECO:0000313" key="2">
    <source>
        <dbReference type="EMBL" id="EMY67984.1"/>
    </source>
</evidence>
<name>N1VVI8_9LEPT</name>
<dbReference type="InterPro" id="IPR015919">
    <property type="entry name" value="Cadherin-like_sf"/>
</dbReference>
<dbReference type="GO" id="GO:0016020">
    <property type="term" value="C:membrane"/>
    <property type="evidence" value="ECO:0007669"/>
    <property type="project" value="InterPro"/>
</dbReference>
<gene>
    <name evidence="2" type="ORF">LEP1GSC199_3751</name>
</gene>
<reference evidence="2 3" key="1">
    <citation type="submission" date="2013-03" db="EMBL/GenBank/DDBJ databases">
        <authorList>
            <person name="Harkins D.M."/>
            <person name="Durkin A.S."/>
            <person name="Brinkac L.M."/>
            <person name="Haft D.H."/>
            <person name="Selengut J.D."/>
            <person name="Sanka R."/>
            <person name="DePew J."/>
            <person name="Purushe J."/>
            <person name="Galloway R.L."/>
            <person name="Vinetz J.M."/>
            <person name="Sutton G.G."/>
            <person name="Nierman W.C."/>
            <person name="Fouts D.E."/>
        </authorList>
    </citation>
    <scope>NUCLEOTIDE SEQUENCE [LARGE SCALE GENOMIC DNA]</scope>
    <source>
        <strain evidence="2 3">Waz Holland</strain>
    </source>
</reference>
<protein>
    <submittedName>
        <fullName evidence="2">Chitobiase/beta-hexosaminidase C-terminal domain protein</fullName>
    </submittedName>
</protein>
<accession>N1VVI8</accession>
<dbReference type="SUPFAM" id="SSF63825">
    <property type="entry name" value="YWTD domain"/>
    <property type="match status" value="1"/>
</dbReference>
<dbReference type="Gene3D" id="2.120.10.30">
    <property type="entry name" value="TolB, C-terminal domain"/>
    <property type="match status" value="1"/>
</dbReference>
<comment type="caution">
    <text evidence="2">The sequence shown here is derived from an EMBL/GenBank/DDBJ whole genome shotgun (WGS) entry which is preliminary data.</text>
</comment>
<dbReference type="AlphaFoldDB" id="N1VVI8"/>
<feature type="domain" description="GH29D-like beta-sandwich" evidence="1">
    <location>
        <begin position="380"/>
        <end position="455"/>
    </location>
</feature>
<dbReference type="GO" id="GO:0005509">
    <property type="term" value="F:calcium ion binding"/>
    <property type="evidence" value="ECO:0007669"/>
    <property type="project" value="InterPro"/>
</dbReference>
<evidence type="ECO:0000259" key="1">
    <source>
        <dbReference type="Pfam" id="PF13290"/>
    </source>
</evidence>
<dbReference type="InterPro" id="IPR059177">
    <property type="entry name" value="GH29D-like_dom"/>
</dbReference>
<dbReference type="SUPFAM" id="SSF49313">
    <property type="entry name" value="Cadherin-like"/>
    <property type="match status" value="1"/>
</dbReference>
<dbReference type="STRING" id="1218591.LEP1GSC199_3751"/>
<dbReference type="Proteomes" id="UP000012227">
    <property type="component" value="Unassembled WGS sequence"/>
</dbReference>
<dbReference type="RefSeq" id="WP_002990835.1">
    <property type="nucleotide sequence ID" value="NZ_AOGY02000077.1"/>
</dbReference>
<dbReference type="Gene3D" id="2.60.220.30">
    <property type="match status" value="1"/>
</dbReference>
<dbReference type="InterPro" id="IPR011042">
    <property type="entry name" value="6-blade_b-propeller_TolB-like"/>
</dbReference>
<proteinExistence type="predicted"/>
<dbReference type="Pfam" id="PF13290">
    <property type="entry name" value="CHB_HEX_C_1"/>
    <property type="match status" value="2"/>
</dbReference>
<dbReference type="Pfam" id="PF05345">
    <property type="entry name" value="He_PIG"/>
    <property type="match status" value="1"/>
</dbReference>
<evidence type="ECO:0000313" key="3">
    <source>
        <dbReference type="Proteomes" id="UP000012227"/>
    </source>
</evidence>
<dbReference type="Gene3D" id="2.60.40.10">
    <property type="entry name" value="Immunoglobulins"/>
    <property type="match status" value="1"/>
</dbReference>